<dbReference type="InterPro" id="IPR008271">
    <property type="entry name" value="Ser/Thr_kinase_AS"/>
</dbReference>
<accession>A0ABT6WRR2</accession>
<feature type="transmembrane region" description="Helical" evidence="9">
    <location>
        <begin position="313"/>
        <end position="336"/>
    </location>
</feature>
<feature type="compositionally biased region" description="Low complexity" evidence="8">
    <location>
        <begin position="349"/>
        <end position="360"/>
    </location>
</feature>
<dbReference type="Gene3D" id="1.10.510.10">
    <property type="entry name" value="Transferase(Phosphotransferase) domain 1"/>
    <property type="match status" value="1"/>
</dbReference>
<keyword evidence="3 11" id="KW-0808">Transferase</keyword>
<dbReference type="Proteomes" id="UP001241758">
    <property type="component" value="Unassembled WGS sequence"/>
</dbReference>
<dbReference type="PROSITE" id="PS00107">
    <property type="entry name" value="PROTEIN_KINASE_ATP"/>
    <property type="match status" value="1"/>
</dbReference>
<dbReference type="InterPro" id="IPR000719">
    <property type="entry name" value="Prot_kinase_dom"/>
</dbReference>
<evidence type="ECO:0000256" key="3">
    <source>
        <dbReference type="ARBA" id="ARBA00022679"/>
    </source>
</evidence>
<dbReference type="GO" id="GO:0004674">
    <property type="term" value="F:protein serine/threonine kinase activity"/>
    <property type="evidence" value="ECO:0007669"/>
    <property type="project" value="UniProtKB-EC"/>
</dbReference>
<evidence type="ECO:0000313" key="11">
    <source>
        <dbReference type="EMBL" id="MDI6102409.1"/>
    </source>
</evidence>
<evidence type="ECO:0000256" key="8">
    <source>
        <dbReference type="SAM" id="MobiDB-lite"/>
    </source>
</evidence>
<dbReference type="PROSITE" id="PS50011">
    <property type="entry name" value="PROTEIN_KINASE_DOM"/>
    <property type="match status" value="1"/>
</dbReference>
<comment type="caution">
    <text evidence="11">The sequence shown here is derived from an EMBL/GenBank/DDBJ whole genome shotgun (WGS) entry which is preliminary data.</text>
</comment>
<evidence type="ECO:0000259" key="10">
    <source>
        <dbReference type="PROSITE" id="PS50011"/>
    </source>
</evidence>
<evidence type="ECO:0000256" key="9">
    <source>
        <dbReference type="SAM" id="Phobius"/>
    </source>
</evidence>
<sequence>MLQAGARLGNRYHLQQRLGAGGMGEVWLAVDEVLRRTVAVKAMLPSVAGDPDFAKRFEAEATSMARIHHPAVAAVHDFGQSEGLLFLVMEYVDGESLAQRLVRGRLSPEETMRLLEQAATGLQAVHEQGLVHRDIKPANLLVRRNGTVVITDFGIARHENASHLTVSGAILGTPTYLSPEQVRGEPAGPLSDVYSLGLVAYECLAGEKPFVGDSPYAVALQRLQSGPRTIKVELPVAVQAVVERALAVEPRDRWPSAAALASAARTAMAAHAPMAGNAGMAAHAGVAGSAPEAAGPPAAASPPPAGVRVPQRWPMLALTAVLLVVAGGAVAWGISLGAGDNDAVMRDPGQGQNQGQNQGQSQAREPVSFVACGDAYCPVVPMCWSGLVANSGVAVPPRPIDCSEPHYWETFRAVPLPAGGVTISDAAPLIERADAAEACSAAAMAERSREPAKTRRWQRDVWPITIGANTTLHCIASAPGGESTGGFFRQG</sequence>
<keyword evidence="4 7" id="KW-0547">Nucleotide-binding</keyword>
<gene>
    <name evidence="11" type="ORF">QLQ12_27700</name>
</gene>
<dbReference type="InterPro" id="IPR017441">
    <property type="entry name" value="Protein_kinase_ATP_BS"/>
</dbReference>
<name>A0ABT6WRR2_9ACTN</name>
<dbReference type="PROSITE" id="PS00108">
    <property type="entry name" value="PROTEIN_KINASE_ST"/>
    <property type="match status" value="1"/>
</dbReference>
<dbReference type="Gene3D" id="3.30.200.20">
    <property type="entry name" value="Phosphorylase Kinase, domain 1"/>
    <property type="match status" value="1"/>
</dbReference>
<dbReference type="PANTHER" id="PTHR43289:SF6">
    <property type="entry name" value="SERINE_THREONINE-PROTEIN KINASE NEKL-3"/>
    <property type="match status" value="1"/>
</dbReference>
<dbReference type="EMBL" id="JASCTH010000019">
    <property type="protein sequence ID" value="MDI6102409.1"/>
    <property type="molecule type" value="Genomic_DNA"/>
</dbReference>
<keyword evidence="9" id="KW-0812">Transmembrane</keyword>
<evidence type="ECO:0000256" key="4">
    <source>
        <dbReference type="ARBA" id="ARBA00022741"/>
    </source>
</evidence>
<dbReference type="EC" id="2.7.11.1" evidence="1"/>
<feature type="domain" description="Protein kinase" evidence="10">
    <location>
        <begin position="12"/>
        <end position="274"/>
    </location>
</feature>
<keyword evidence="2" id="KW-0723">Serine/threonine-protein kinase</keyword>
<dbReference type="InterPro" id="IPR011009">
    <property type="entry name" value="Kinase-like_dom_sf"/>
</dbReference>
<keyword evidence="12" id="KW-1185">Reference proteome</keyword>
<evidence type="ECO:0000256" key="2">
    <source>
        <dbReference type="ARBA" id="ARBA00022527"/>
    </source>
</evidence>
<keyword evidence="9" id="KW-0472">Membrane</keyword>
<dbReference type="SMART" id="SM00220">
    <property type="entry name" value="S_TKc"/>
    <property type="match status" value="1"/>
</dbReference>
<dbReference type="SUPFAM" id="SSF56112">
    <property type="entry name" value="Protein kinase-like (PK-like)"/>
    <property type="match status" value="1"/>
</dbReference>
<evidence type="ECO:0000313" key="12">
    <source>
        <dbReference type="Proteomes" id="UP001241758"/>
    </source>
</evidence>
<dbReference type="PANTHER" id="PTHR43289">
    <property type="entry name" value="MITOGEN-ACTIVATED PROTEIN KINASE KINASE KINASE 20-RELATED"/>
    <property type="match status" value="1"/>
</dbReference>
<evidence type="ECO:0000256" key="7">
    <source>
        <dbReference type="PROSITE-ProRule" id="PRU10141"/>
    </source>
</evidence>
<feature type="region of interest" description="Disordered" evidence="8">
    <location>
        <begin position="343"/>
        <end position="362"/>
    </location>
</feature>
<proteinExistence type="predicted"/>
<protein>
    <recommendedName>
        <fullName evidence="1">non-specific serine/threonine protein kinase</fullName>
        <ecNumber evidence="1">2.7.11.1</ecNumber>
    </recommendedName>
</protein>
<dbReference type="CDD" id="cd14014">
    <property type="entry name" value="STKc_PknB_like"/>
    <property type="match status" value="1"/>
</dbReference>
<keyword evidence="9" id="KW-1133">Transmembrane helix</keyword>
<dbReference type="RefSeq" id="WP_282763446.1">
    <property type="nucleotide sequence ID" value="NZ_JASCTH010000019.1"/>
</dbReference>
<feature type="binding site" evidence="7">
    <location>
        <position position="41"/>
    </location>
    <ligand>
        <name>ATP</name>
        <dbReference type="ChEBI" id="CHEBI:30616"/>
    </ligand>
</feature>
<evidence type="ECO:0000256" key="6">
    <source>
        <dbReference type="ARBA" id="ARBA00022840"/>
    </source>
</evidence>
<dbReference type="Pfam" id="PF00069">
    <property type="entry name" value="Pkinase"/>
    <property type="match status" value="1"/>
</dbReference>
<evidence type="ECO:0000256" key="5">
    <source>
        <dbReference type="ARBA" id="ARBA00022777"/>
    </source>
</evidence>
<keyword evidence="6 7" id="KW-0067">ATP-binding</keyword>
<organism evidence="11 12">
    <name type="scientific">Actinoplanes sandaracinus</name>
    <dbReference type="NCBI Taxonomy" id="3045177"/>
    <lineage>
        <taxon>Bacteria</taxon>
        <taxon>Bacillati</taxon>
        <taxon>Actinomycetota</taxon>
        <taxon>Actinomycetes</taxon>
        <taxon>Micromonosporales</taxon>
        <taxon>Micromonosporaceae</taxon>
        <taxon>Actinoplanes</taxon>
    </lineage>
</organism>
<reference evidence="11 12" key="1">
    <citation type="submission" date="2023-05" db="EMBL/GenBank/DDBJ databases">
        <title>Actinoplanes sp. NEAU-A12 genome sequencing.</title>
        <authorList>
            <person name="Wang Z.-S."/>
        </authorList>
    </citation>
    <scope>NUCLEOTIDE SEQUENCE [LARGE SCALE GENOMIC DNA]</scope>
    <source>
        <strain evidence="11 12">NEAU-A12</strain>
    </source>
</reference>
<evidence type="ECO:0000256" key="1">
    <source>
        <dbReference type="ARBA" id="ARBA00012513"/>
    </source>
</evidence>
<keyword evidence="5 11" id="KW-0418">Kinase</keyword>